<keyword evidence="3" id="KW-1185">Reference proteome</keyword>
<dbReference type="PANTHER" id="PTHR43130:SF2">
    <property type="entry name" value="DJ-1_PFPI DOMAIN-CONTAINING PROTEIN"/>
    <property type="match status" value="1"/>
</dbReference>
<proteinExistence type="predicted"/>
<gene>
    <name evidence="2" type="ORF">BZM27_37015</name>
</gene>
<evidence type="ECO:0000313" key="2">
    <source>
        <dbReference type="EMBL" id="TCG04984.1"/>
    </source>
</evidence>
<dbReference type="PANTHER" id="PTHR43130">
    <property type="entry name" value="ARAC-FAMILY TRANSCRIPTIONAL REGULATOR"/>
    <property type="match status" value="1"/>
</dbReference>
<name>A0A4R0X4W8_9BURK</name>
<dbReference type="SUPFAM" id="SSF52317">
    <property type="entry name" value="Class I glutamine amidotransferase-like"/>
    <property type="match status" value="1"/>
</dbReference>
<accession>A0A4R0X4W8</accession>
<dbReference type="InterPro" id="IPR002818">
    <property type="entry name" value="DJ-1/PfpI"/>
</dbReference>
<evidence type="ECO:0000259" key="1">
    <source>
        <dbReference type="Pfam" id="PF01965"/>
    </source>
</evidence>
<sequence>METDMKKVAIVVFDRFTDLDAFMPWDLMYRAKAAGADIEVKFLGKSDHVTAVSGLTVPTHGRLDETKDSDIVIFASGIGIPDVLADQEFLDALALDESKQLLGSMCGGALILAEKGLLKGKEATTYPTYFDRLAQYEGVTPVQKGFVFNGNVATAGGCLSAQLLCGWLLEQIGGRELADAVLSTILPVGEGCKAFAGWGDPNAAKAVAATATV</sequence>
<feature type="domain" description="DJ-1/PfpI" evidence="1">
    <location>
        <begin position="6"/>
        <end position="169"/>
    </location>
</feature>
<dbReference type="Proteomes" id="UP000294200">
    <property type="component" value="Unassembled WGS sequence"/>
</dbReference>
<dbReference type="GO" id="GO:0006355">
    <property type="term" value="P:regulation of DNA-templated transcription"/>
    <property type="evidence" value="ECO:0007669"/>
    <property type="project" value="TreeGrafter"/>
</dbReference>
<protein>
    <recommendedName>
        <fullName evidence="1">DJ-1/PfpI domain-containing protein</fullName>
    </recommendedName>
</protein>
<reference evidence="2 3" key="1">
    <citation type="submission" date="2017-02" db="EMBL/GenBank/DDBJ databases">
        <title>Paraburkholderia sophoroidis sp. nov. and Paraburkholderia steynii sp. nov. rhizobial symbionts of the fynbos legume Hypocalyptus sophoroides.</title>
        <authorList>
            <person name="Steenkamp E.T."/>
            <person name="Beukes C.W."/>
            <person name="Van Zyl E."/>
            <person name="Avontuur J."/>
            <person name="Chan W.Y."/>
            <person name="Hassen A."/>
            <person name="Palmer M."/>
            <person name="Mthombeni L."/>
            <person name="Phalane F."/>
            <person name="Sereme K."/>
            <person name="Venter S.N."/>
        </authorList>
    </citation>
    <scope>NUCLEOTIDE SEQUENCE [LARGE SCALE GENOMIC DNA]</scope>
    <source>
        <strain evidence="2 3">HC1.1ba</strain>
    </source>
</reference>
<dbReference type="EMBL" id="MWML01000204">
    <property type="protein sequence ID" value="TCG04984.1"/>
    <property type="molecule type" value="Genomic_DNA"/>
</dbReference>
<comment type="caution">
    <text evidence="2">The sequence shown here is derived from an EMBL/GenBank/DDBJ whole genome shotgun (WGS) entry which is preliminary data.</text>
</comment>
<organism evidence="2 3">
    <name type="scientific">Paraburkholderia steynii</name>
    <dbReference type="NCBI Taxonomy" id="1245441"/>
    <lineage>
        <taxon>Bacteria</taxon>
        <taxon>Pseudomonadati</taxon>
        <taxon>Pseudomonadota</taxon>
        <taxon>Betaproteobacteria</taxon>
        <taxon>Burkholderiales</taxon>
        <taxon>Burkholderiaceae</taxon>
        <taxon>Paraburkholderia</taxon>
    </lineage>
</organism>
<dbReference type="Pfam" id="PF01965">
    <property type="entry name" value="DJ-1_PfpI"/>
    <property type="match status" value="1"/>
</dbReference>
<evidence type="ECO:0000313" key="3">
    <source>
        <dbReference type="Proteomes" id="UP000294200"/>
    </source>
</evidence>
<dbReference type="AlphaFoldDB" id="A0A4R0X4W8"/>
<dbReference type="InterPro" id="IPR052158">
    <property type="entry name" value="INH-QAR"/>
</dbReference>
<dbReference type="Gene3D" id="3.40.50.880">
    <property type="match status" value="1"/>
</dbReference>
<dbReference type="InterPro" id="IPR029062">
    <property type="entry name" value="Class_I_gatase-like"/>
</dbReference>